<dbReference type="RefSeq" id="WP_074359320.1">
    <property type="nucleotide sequence ID" value="NZ_CP104550.1"/>
</dbReference>
<proteinExistence type="inferred from homology"/>
<organism evidence="4">
    <name type="scientific">Methanothermobacter wolfeii</name>
    <name type="common">Methanobacterium wolfei</name>
    <dbReference type="NCBI Taxonomy" id="145261"/>
    <lineage>
        <taxon>Archaea</taxon>
        <taxon>Methanobacteriati</taxon>
        <taxon>Methanobacteriota</taxon>
        <taxon>Methanomada group</taxon>
        <taxon>Methanobacteria</taxon>
        <taxon>Methanobacteriales</taxon>
        <taxon>Methanobacteriaceae</taxon>
        <taxon>Methanothermobacter</taxon>
    </lineage>
</organism>
<keyword evidence="5" id="KW-1185">Reference proteome</keyword>
<dbReference type="SUPFAM" id="SSF143560">
    <property type="entry name" value="MK0786-like"/>
    <property type="match status" value="1"/>
</dbReference>
<dbReference type="GeneID" id="75107017"/>
<sequence length="122" mass="13878">MKDADSKYFSNLTDRERAIFEGGISMGALFHQFTGTPVNLRIAEDLERAIAEAISLQPAIRDVEVHIDRERLMEASGEFGYTSLTGEMLDVTLTVEYGSAVIRVRLEYIEELKYPLMYVHDE</sequence>
<dbReference type="InterPro" id="IPR027508">
    <property type="entry name" value="DHN_aldolase_MptD"/>
</dbReference>
<gene>
    <name evidence="1" type="primary">mptD</name>
    <name evidence="4" type="ORF">N5910_07155</name>
    <name evidence="3" type="ORF">U2150_02380</name>
</gene>
<feature type="binding site" evidence="1">
    <location>
        <position position="21"/>
    </location>
    <ligand>
        <name>substrate</name>
    </ligand>
</feature>
<comment type="similarity">
    <text evidence="1">Belongs to the archaeal dihydroneopterin aldolase family.</text>
</comment>
<protein>
    <recommendedName>
        <fullName evidence="1">Dihydroneopterin aldolase</fullName>
        <shortName evidence="1">DHNA</shortName>
        <ecNumber evidence="1">4.1.2.25</ecNumber>
    </recommendedName>
    <alternativeName>
        <fullName evidence="1">7,8-dihydroneopterin aldolase</fullName>
    </alternativeName>
</protein>
<evidence type="ECO:0000259" key="2">
    <source>
        <dbReference type="Pfam" id="PF04038"/>
    </source>
</evidence>
<feature type="domain" description="Dihydroneopterin aldolase MtpD C-terminal" evidence="2">
    <location>
        <begin position="13"/>
        <end position="119"/>
    </location>
</feature>
<comment type="catalytic activity">
    <reaction evidence="1">
        <text>7,8-dihydroneopterin = 6-hydroxymethyl-7,8-dihydropterin + glycolaldehyde</text>
        <dbReference type="Rhea" id="RHEA:10540"/>
        <dbReference type="ChEBI" id="CHEBI:17001"/>
        <dbReference type="ChEBI" id="CHEBI:17071"/>
        <dbReference type="ChEBI" id="CHEBI:44841"/>
        <dbReference type="EC" id="4.1.2.25"/>
    </reaction>
</comment>
<dbReference type="GO" id="GO:0004150">
    <property type="term" value="F:dihydroneopterin aldolase activity"/>
    <property type="evidence" value="ECO:0007669"/>
    <property type="project" value="UniProtKB-UniRule"/>
</dbReference>
<feature type="binding site" evidence="1">
    <location>
        <position position="117"/>
    </location>
    <ligand>
        <name>substrate</name>
    </ligand>
</feature>
<reference evidence="4" key="1">
    <citation type="submission" date="2022-09" db="EMBL/GenBank/DDBJ databases">
        <title>Characterization of three MwoI isoschizomers from sequenced genome and metagenomes.</title>
        <authorList>
            <person name="Fomenkov A."/>
            <person name="Xu S.Y."/>
            <person name="Roberts R.J."/>
        </authorList>
    </citation>
    <scope>NUCLEOTIDE SEQUENCE</scope>
    <source>
        <strain evidence="4">DSM 2970</strain>
    </source>
</reference>
<dbReference type="EMBL" id="JAXUHJ010000005">
    <property type="protein sequence ID" value="MEJ8542339.1"/>
    <property type="molecule type" value="Genomic_DNA"/>
</dbReference>
<name>A0A9E7RS68_METWO</name>
<dbReference type="AlphaFoldDB" id="A0A9E7RS68"/>
<evidence type="ECO:0000256" key="1">
    <source>
        <dbReference type="HAMAP-Rule" id="MF_02130"/>
    </source>
</evidence>
<comment type="subunit">
    <text evidence="1">Homotetramer.</text>
</comment>
<comment type="pathway">
    <text evidence="1">Cofactor biosynthesis; 5,6,7,8-tetrahydromethanopterin biosynthesis.</text>
</comment>
<dbReference type="KEGG" id="mwo:MWSIV6_1417"/>
<evidence type="ECO:0000313" key="3">
    <source>
        <dbReference type="EMBL" id="MEJ8542339.1"/>
    </source>
</evidence>
<evidence type="ECO:0000313" key="5">
    <source>
        <dbReference type="Proteomes" id="UP001369247"/>
    </source>
</evidence>
<dbReference type="InterPro" id="IPR007181">
    <property type="entry name" value="MtpD_C"/>
</dbReference>
<keyword evidence="1" id="KW-0456">Lyase</keyword>
<reference evidence="3 5" key="2">
    <citation type="submission" date="2023-12" db="EMBL/GenBank/DDBJ databases">
        <title>Phenotypic and Genomic Characterization of Methanothermobacter wolfeii Strain BSEL, a CO2-Capturing Archaeon with Minimal Nutrient Requirements.</title>
        <authorList>
            <person name="Ale Enriquez F."/>
            <person name="Ahring B.K."/>
        </authorList>
    </citation>
    <scope>NUCLEOTIDE SEQUENCE [LARGE SCALE GENOMIC DNA]</scope>
    <source>
        <strain evidence="3 5">BSEL-1</strain>
    </source>
</reference>
<dbReference type="Proteomes" id="UP001369247">
    <property type="component" value="Unassembled WGS sequence"/>
</dbReference>
<dbReference type="EC" id="4.1.2.25" evidence="1"/>
<dbReference type="HAMAP" id="MF_02130">
    <property type="entry name" value="DHNA_arch"/>
    <property type="match status" value="1"/>
</dbReference>
<dbReference type="GO" id="GO:2001118">
    <property type="term" value="P:tetrahydromethanopterin biosynthetic process"/>
    <property type="evidence" value="ECO:0007669"/>
    <property type="project" value="UniProtKB-UniRule"/>
</dbReference>
<dbReference type="Pfam" id="PF04038">
    <property type="entry name" value="DHNA"/>
    <property type="match status" value="1"/>
</dbReference>
<dbReference type="EMBL" id="CP104550">
    <property type="protein sequence ID" value="UXH31314.1"/>
    <property type="molecule type" value="Genomic_DNA"/>
</dbReference>
<dbReference type="Proteomes" id="UP001065373">
    <property type="component" value="Chromosome"/>
</dbReference>
<accession>A0A9E7RS68</accession>
<evidence type="ECO:0000313" key="4">
    <source>
        <dbReference type="EMBL" id="UXH31314.1"/>
    </source>
</evidence>
<dbReference type="Gene3D" id="3.30.1300.20">
    <property type="entry name" value="7,8-dihydroneopterin aldolase (MptD)"/>
    <property type="match status" value="1"/>
</dbReference>
<comment type="function">
    <text evidence="1">Catalyzes the conversion of 7,8-dihydroneopterin (H2Neo) to 6-hydroxymethyl-7,8-dihydropterin (6-HMD).</text>
</comment>
<dbReference type="InterPro" id="IPR036839">
    <property type="entry name" value="MptD_sf"/>
</dbReference>